<evidence type="ECO:0000259" key="2">
    <source>
        <dbReference type="PROSITE" id="PS50195"/>
    </source>
</evidence>
<reference evidence="3" key="1">
    <citation type="submission" date="2021-01" db="EMBL/GenBank/DDBJ databases">
        <authorList>
            <consortium name="Genoscope - CEA"/>
            <person name="William W."/>
        </authorList>
    </citation>
    <scope>NUCLEOTIDE SEQUENCE</scope>
</reference>
<dbReference type="InterPro" id="IPR001683">
    <property type="entry name" value="PX_dom"/>
</dbReference>
<dbReference type="PROSITE" id="PS50195">
    <property type="entry name" value="PX"/>
    <property type="match status" value="1"/>
</dbReference>
<accession>A0A8S1NQP2</accession>
<sequence length="375" mass="45149">MKQNYDHVITSQAIQDVIKGGDKVEEIRIQYEIKCVGIEIETTQIGKEIVKYKFTITKIDLSTGLKQSHDFFRRYTHFFWLQNELQNKQIGRIIPSLPEKQTVYDKDKRKLEFVYFMQKVLSHKKLQSMDCIERFFSKELSEYDNFEHYVDSMKESQSMINKFINTGIQFKNMFTKVYNYNSVQIIPRIPDENDKQFEEFKKDLELNKLSTEMITQDLQKIVQKLQIQARSLQNSCDLFMNECQGIKEFITLKTIIKIYETYEIKLRQKYIYRMEASIKDYDQAIKLIILNRDLKDQINKDTQLINNPNYRSQIDELKMQISSNRQKVEQLNFNFLDDINLFKEQQIECLKEVQHQFYLDLQECYESIKQQKIDQ</sequence>
<dbReference type="SMART" id="SM00312">
    <property type="entry name" value="PX"/>
    <property type="match status" value="1"/>
</dbReference>
<dbReference type="Proteomes" id="UP000692954">
    <property type="component" value="Unassembled WGS sequence"/>
</dbReference>
<name>A0A8S1NQP2_9CILI</name>
<evidence type="ECO:0000256" key="1">
    <source>
        <dbReference type="SAM" id="Coils"/>
    </source>
</evidence>
<organism evidence="3 4">
    <name type="scientific">Paramecium sonneborni</name>
    <dbReference type="NCBI Taxonomy" id="65129"/>
    <lineage>
        <taxon>Eukaryota</taxon>
        <taxon>Sar</taxon>
        <taxon>Alveolata</taxon>
        <taxon>Ciliophora</taxon>
        <taxon>Intramacronucleata</taxon>
        <taxon>Oligohymenophorea</taxon>
        <taxon>Peniculida</taxon>
        <taxon>Parameciidae</taxon>
        <taxon>Paramecium</taxon>
    </lineage>
</organism>
<evidence type="ECO:0000313" key="4">
    <source>
        <dbReference type="Proteomes" id="UP000692954"/>
    </source>
</evidence>
<dbReference type="GO" id="GO:0035091">
    <property type="term" value="F:phosphatidylinositol binding"/>
    <property type="evidence" value="ECO:0007669"/>
    <property type="project" value="InterPro"/>
</dbReference>
<dbReference type="EMBL" id="CAJJDN010000053">
    <property type="protein sequence ID" value="CAD8088984.1"/>
    <property type="molecule type" value="Genomic_DNA"/>
</dbReference>
<dbReference type="PANTHER" id="PTHR10555:SF170">
    <property type="entry name" value="FI18122P1"/>
    <property type="match status" value="1"/>
</dbReference>
<keyword evidence="4" id="KW-1185">Reference proteome</keyword>
<feature type="domain" description="PX" evidence="2">
    <location>
        <begin position="30"/>
        <end position="143"/>
    </location>
</feature>
<gene>
    <name evidence="3" type="ORF">PSON_ATCC_30995.1.T0530203</name>
</gene>
<protein>
    <recommendedName>
        <fullName evidence="2">PX domain-containing protein</fullName>
    </recommendedName>
</protein>
<evidence type="ECO:0000313" key="3">
    <source>
        <dbReference type="EMBL" id="CAD8088984.1"/>
    </source>
</evidence>
<dbReference type="PANTHER" id="PTHR10555">
    <property type="entry name" value="SORTING NEXIN"/>
    <property type="match status" value="1"/>
</dbReference>
<comment type="caution">
    <text evidence="3">The sequence shown here is derived from an EMBL/GenBank/DDBJ whole genome shotgun (WGS) entry which is preliminary data.</text>
</comment>
<dbReference type="GO" id="GO:0005768">
    <property type="term" value="C:endosome"/>
    <property type="evidence" value="ECO:0007669"/>
    <property type="project" value="TreeGrafter"/>
</dbReference>
<dbReference type="AlphaFoldDB" id="A0A8S1NQP2"/>
<feature type="coiled-coil region" evidence="1">
    <location>
        <begin position="215"/>
        <end position="242"/>
    </location>
</feature>
<keyword evidence="1" id="KW-0175">Coiled coil</keyword>
<proteinExistence type="predicted"/>
<dbReference type="Pfam" id="PF00787">
    <property type="entry name" value="PX"/>
    <property type="match status" value="1"/>
</dbReference>
<dbReference type="OrthoDB" id="10254720at2759"/>